<evidence type="ECO:0000313" key="2">
    <source>
        <dbReference type="Proteomes" id="UP001497700"/>
    </source>
</evidence>
<sequence length="454" mass="50208">MAEDTFFTGNSYLILPIAYQSNKFSFTEWISLLTLCLAPLIAHIVAGVPQPSLLHEPSPRWHERISMYNPTSILWRYAAIADRRIRARCWDKKVFAATNALFWTSQGWDGSEEMVALSSPYCTHLPEHARIAVFSREFVKTSIVTLQGTQAVVALGLALGDKPASDGFVVLMGVDQIFFPLAFIGLLRLFCAFWLTDDFAYTSLGSATRVEDAPSTAKMDNTSRVSMDSLLGYGVAKSDLKDARFLPTSSWGSRAFRALFIILLLGLWVICVLFLLQPKGGKVFTTTAFLVALFYLVFISASVVICGYYLARGHTSTAIPCAGSLWYASYTGLLIAMTLVVFVVACVETRRTACGRWTSAPYSVGDYWACSDSRMPDVVAVDPSSRPAFGLATIEPSYDQHNETLGYGEFWVRNFTGHCLGFLGNTTVKLASTREVVDLRDFEGGDANSYSLWY</sequence>
<proteinExistence type="predicted"/>
<evidence type="ECO:0000313" key="1">
    <source>
        <dbReference type="EMBL" id="KAI4859338.1"/>
    </source>
</evidence>
<accession>A0ACB9YJM2</accession>
<protein>
    <submittedName>
        <fullName evidence="1">Uncharacterized protein</fullName>
    </submittedName>
</protein>
<name>A0ACB9YJM2_9PEZI</name>
<dbReference type="Proteomes" id="UP001497700">
    <property type="component" value="Unassembled WGS sequence"/>
</dbReference>
<gene>
    <name evidence="1" type="ORF">F4820DRAFT_173333</name>
</gene>
<dbReference type="EMBL" id="MU393640">
    <property type="protein sequence ID" value="KAI4859338.1"/>
    <property type="molecule type" value="Genomic_DNA"/>
</dbReference>
<organism evidence="1 2">
    <name type="scientific">Hypoxylon rubiginosum</name>
    <dbReference type="NCBI Taxonomy" id="110542"/>
    <lineage>
        <taxon>Eukaryota</taxon>
        <taxon>Fungi</taxon>
        <taxon>Dikarya</taxon>
        <taxon>Ascomycota</taxon>
        <taxon>Pezizomycotina</taxon>
        <taxon>Sordariomycetes</taxon>
        <taxon>Xylariomycetidae</taxon>
        <taxon>Xylariales</taxon>
        <taxon>Hypoxylaceae</taxon>
        <taxon>Hypoxylon</taxon>
    </lineage>
</organism>
<reference evidence="1 2" key="1">
    <citation type="journal article" date="2022" name="New Phytol.">
        <title>Ecological generalism drives hyperdiversity of secondary metabolite gene clusters in xylarialean endophytes.</title>
        <authorList>
            <person name="Franco M.E.E."/>
            <person name="Wisecaver J.H."/>
            <person name="Arnold A.E."/>
            <person name="Ju Y.M."/>
            <person name="Slot J.C."/>
            <person name="Ahrendt S."/>
            <person name="Moore L.P."/>
            <person name="Eastman K.E."/>
            <person name="Scott K."/>
            <person name="Konkel Z."/>
            <person name="Mondo S.J."/>
            <person name="Kuo A."/>
            <person name="Hayes R.D."/>
            <person name="Haridas S."/>
            <person name="Andreopoulos B."/>
            <person name="Riley R."/>
            <person name="LaButti K."/>
            <person name="Pangilinan J."/>
            <person name="Lipzen A."/>
            <person name="Amirebrahimi M."/>
            <person name="Yan J."/>
            <person name="Adam C."/>
            <person name="Keymanesh K."/>
            <person name="Ng V."/>
            <person name="Louie K."/>
            <person name="Northen T."/>
            <person name="Drula E."/>
            <person name="Henrissat B."/>
            <person name="Hsieh H.M."/>
            <person name="Youens-Clark K."/>
            <person name="Lutzoni F."/>
            <person name="Miadlikowska J."/>
            <person name="Eastwood D.C."/>
            <person name="Hamelin R.C."/>
            <person name="Grigoriev I.V."/>
            <person name="U'Ren J.M."/>
        </authorList>
    </citation>
    <scope>NUCLEOTIDE SEQUENCE [LARGE SCALE GENOMIC DNA]</scope>
    <source>
        <strain evidence="1 2">CBS 119005</strain>
    </source>
</reference>
<keyword evidence="2" id="KW-1185">Reference proteome</keyword>
<comment type="caution">
    <text evidence="1">The sequence shown here is derived from an EMBL/GenBank/DDBJ whole genome shotgun (WGS) entry which is preliminary data.</text>
</comment>